<protein>
    <submittedName>
        <fullName evidence="1">RCG35407</fullName>
    </submittedName>
</protein>
<dbReference type="Proteomes" id="UP000234681">
    <property type="component" value="Chromosome 10"/>
</dbReference>
<evidence type="ECO:0000313" key="1">
    <source>
        <dbReference type="EMBL" id="EDM04368.1"/>
    </source>
</evidence>
<name>A6HEB3_RAT</name>
<evidence type="ECO:0000313" key="2">
    <source>
        <dbReference type="Proteomes" id="UP000234681"/>
    </source>
</evidence>
<dbReference type="EMBL" id="CH473948">
    <property type="protein sequence ID" value="EDM04368.1"/>
    <property type="molecule type" value="Genomic_DNA"/>
</dbReference>
<accession>A6HEB3</accession>
<reference evidence="1 2" key="1">
    <citation type="submission" date="2005-07" db="EMBL/GenBank/DDBJ databases">
        <authorList>
            <person name="Mural R.J."/>
            <person name="Li P.W."/>
            <person name="Adams M.D."/>
            <person name="Amanatides P.G."/>
            <person name="Baden-Tillson H."/>
            <person name="Barnstead M."/>
            <person name="Chin S.H."/>
            <person name="Dew I."/>
            <person name="Evans C.A."/>
            <person name="Ferriera S."/>
            <person name="Flanigan M."/>
            <person name="Fosler C."/>
            <person name="Glodek A."/>
            <person name="Gu Z."/>
            <person name="Holt R.A."/>
            <person name="Jennings D."/>
            <person name="Kraft C.L."/>
            <person name="Lu F."/>
            <person name="Nguyen T."/>
            <person name="Nusskern D.R."/>
            <person name="Pfannkoch C.M."/>
            <person name="Sitter C."/>
            <person name="Sutton G.G."/>
            <person name="Venter J.C."/>
            <person name="Wang Z."/>
            <person name="Woodage T."/>
            <person name="Zheng X.H."/>
            <person name="Zhong F."/>
        </authorList>
    </citation>
    <scope>NUCLEOTIDE SEQUENCE [LARGE SCALE GENOMIC DNA]</scope>
    <source>
        <strain>BN</strain>
        <strain evidence="2">Sprague-Dawley</strain>
    </source>
</reference>
<proteinExistence type="predicted"/>
<gene>
    <name evidence="1" type="ORF">rCG_35407</name>
</gene>
<dbReference type="AlphaFoldDB" id="A6HEB3"/>
<organism evidence="1 2">
    <name type="scientific">Rattus norvegicus</name>
    <name type="common">Rat</name>
    <dbReference type="NCBI Taxonomy" id="10116"/>
    <lineage>
        <taxon>Eukaryota</taxon>
        <taxon>Metazoa</taxon>
        <taxon>Chordata</taxon>
        <taxon>Craniata</taxon>
        <taxon>Vertebrata</taxon>
        <taxon>Euteleostomi</taxon>
        <taxon>Mammalia</taxon>
        <taxon>Eutheria</taxon>
        <taxon>Euarchontoglires</taxon>
        <taxon>Glires</taxon>
        <taxon>Rodentia</taxon>
        <taxon>Myomorpha</taxon>
        <taxon>Muroidea</taxon>
        <taxon>Muridae</taxon>
        <taxon>Murinae</taxon>
        <taxon>Rattus</taxon>
    </lineage>
</organism>
<sequence length="59" mass="6410">MRQRVALYSPSGSRKVNAAAQLCFSYLFSSRLESPCYPPSGTPGHGLNDRELNTQSGCC</sequence>